<dbReference type="GO" id="GO:0005524">
    <property type="term" value="F:ATP binding"/>
    <property type="evidence" value="ECO:0007669"/>
    <property type="project" value="UniProtKB-KW"/>
</dbReference>
<name>A0A9D1TMY5_9SPIO</name>
<keyword evidence="5" id="KW-0067">ATP-binding</keyword>
<keyword evidence="4" id="KW-0547">Nucleotide-binding</keyword>
<dbReference type="SUPFAM" id="SSF52540">
    <property type="entry name" value="P-loop containing nucleoside triphosphate hydrolases"/>
    <property type="match status" value="1"/>
</dbReference>
<dbReference type="Gene3D" id="1.20.272.10">
    <property type="match status" value="1"/>
</dbReference>
<dbReference type="GO" id="GO:0000731">
    <property type="term" value="P:DNA synthesis involved in DNA repair"/>
    <property type="evidence" value="ECO:0007669"/>
    <property type="project" value="TreeGrafter"/>
</dbReference>
<evidence type="ECO:0000256" key="5">
    <source>
        <dbReference type="ARBA" id="ARBA00022840"/>
    </source>
</evidence>
<dbReference type="EMBL" id="DXHU01000017">
    <property type="protein sequence ID" value="HIV99012.1"/>
    <property type="molecule type" value="Genomic_DNA"/>
</dbReference>
<dbReference type="CDD" id="cd18139">
    <property type="entry name" value="HLD_clamp_RarA"/>
    <property type="match status" value="1"/>
</dbReference>
<reference evidence="8" key="2">
    <citation type="submission" date="2021-04" db="EMBL/GenBank/DDBJ databases">
        <authorList>
            <person name="Gilroy R."/>
        </authorList>
    </citation>
    <scope>NUCLEOTIDE SEQUENCE</scope>
    <source>
        <strain evidence="8">Gambia11-129</strain>
    </source>
</reference>
<evidence type="ECO:0000256" key="6">
    <source>
        <dbReference type="SAM" id="Coils"/>
    </source>
</evidence>
<dbReference type="SMART" id="SM00382">
    <property type="entry name" value="AAA"/>
    <property type="match status" value="1"/>
</dbReference>
<dbReference type="GO" id="GO:0003677">
    <property type="term" value="F:DNA binding"/>
    <property type="evidence" value="ECO:0007669"/>
    <property type="project" value="InterPro"/>
</dbReference>
<dbReference type="PANTHER" id="PTHR13779:SF7">
    <property type="entry name" value="ATPASE WRNIP1"/>
    <property type="match status" value="1"/>
</dbReference>
<proteinExistence type="inferred from homology"/>
<dbReference type="Proteomes" id="UP000823936">
    <property type="component" value="Unassembled WGS sequence"/>
</dbReference>
<evidence type="ECO:0000256" key="4">
    <source>
        <dbReference type="ARBA" id="ARBA00022741"/>
    </source>
</evidence>
<dbReference type="InterPro" id="IPR029063">
    <property type="entry name" value="SAM-dependent_MTases_sf"/>
</dbReference>
<dbReference type="Gene3D" id="1.10.3710.10">
    <property type="entry name" value="DNA polymerase III clamp loader subunits, C-terminal domain"/>
    <property type="match status" value="1"/>
</dbReference>
<evidence type="ECO:0000313" key="8">
    <source>
        <dbReference type="EMBL" id="HIV99012.1"/>
    </source>
</evidence>
<dbReference type="InterPro" id="IPR051314">
    <property type="entry name" value="AAA_ATPase_RarA/MGS1/WRNIP1"/>
</dbReference>
<dbReference type="InterPro" id="IPR008921">
    <property type="entry name" value="DNA_pol3_clamp-load_cplx_C"/>
</dbReference>
<dbReference type="GO" id="GO:0017116">
    <property type="term" value="F:single-stranded DNA helicase activity"/>
    <property type="evidence" value="ECO:0007669"/>
    <property type="project" value="TreeGrafter"/>
</dbReference>
<accession>A0A9D1TMY5</accession>
<evidence type="ECO:0000256" key="3">
    <source>
        <dbReference type="ARBA" id="ARBA00020776"/>
    </source>
</evidence>
<comment type="similarity">
    <text evidence="2">Belongs to the AAA ATPase family. RarA/MGS1/WRNIP1 subfamily.</text>
</comment>
<dbReference type="Gene3D" id="3.40.50.150">
    <property type="entry name" value="Vaccinia Virus protein VP39"/>
    <property type="match status" value="1"/>
</dbReference>
<dbReference type="InterPro" id="IPR003959">
    <property type="entry name" value="ATPase_AAA_core"/>
</dbReference>
<comment type="caution">
    <text evidence="8">The sequence shown here is derived from an EMBL/GenBank/DDBJ whole genome shotgun (WGS) entry which is preliminary data.</text>
</comment>
<evidence type="ECO:0000256" key="2">
    <source>
        <dbReference type="ARBA" id="ARBA00008959"/>
    </source>
</evidence>
<dbReference type="Pfam" id="PF16193">
    <property type="entry name" value="AAA_assoc_2"/>
    <property type="match status" value="1"/>
</dbReference>
<comment type="function">
    <text evidence="1">DNA-dependent ATPase that plays important roles in cellular responses to stalled DNA replication processes.</text>
</comment>
<dbReference type="AlphaFoldDB" id="A0A9D1TMY5"/>
<dbReference type="SUPFAM" id="SSF48019">
    <property type="entry name" value="post-AAA+ oligomerization domain-like"/>
    <property type="match status" value="1"/>
</dbReference>
<dbReference type="Pfam" id="PF12002">
    <property type="entry name" value="MgsA_C"/>
    <property type="match status" value="1"/>
</dbReference>
<dbReference type="CDD" id="cd00009">
    <property type="entry name" value="AAA"/>
    <property type="match status" value="1"/>
</dbReference>
<organism evidence="8 9">
    <name type="scientific">Candidatus Ornithospirochaeta avicola</name>
    <dbReference type="NCBI Taxonomy" id="2840896"/>
    <lineage>
        <taxon>Bacteria</taxon>
        <taxon>Pseudomonadati</taxon>
        <taxon>Spirochaetota</taxon>
        <taxon>Spirochaetia</taxon>
        <taxon>Spirochaetales</taxon>
        <taxon>Spirochaetaceae</taxon>
        <taxon>Spirochaetaceae incertae sedis</taxon>
        <taxon>Candidatus Ornithospirochaeta</taxon>
    </lineage>
</organism>
<keyword evidence="6" id="KW-0175">Coiled coil</keyword>
<sequence>MDLFSNSESVKSEPLASRMRPRTLDEYVGQEHILGKGRLLRRAIQKDQLSSVIFYGPPGTGKTTLARVIANTTKSYFATLNAVLAGVKELEAEINQAKERKDLYGIRTILFVDEVHRWNKRQQDALLPWVENGTVILIGATTENPYFEVNAALVSRSRIFQLKKLTDKDLFDIAEATIKDESRGYGKYDVCFEEGALEHLVKVSNGDARSLLNAMELAIETTGNFPPKEGAKIFITKETAEESIQKKAVLYDKEGDYHFDVISAFIKSLRGSDVDAALYWLAKMVNAGEDSRFIFRRMMILASEDVGMADPFALTFVTSCAEAFDRIGLPEGRFHLAHAAIYLATTKKSNTTLGFFDALSDVENERDDDVPNHLKDPSRDKEGFNHGEGYLYPHSYKDHWVAQQYLPSSLLGKIYYKPTGIGYEGEIRDSVVFRRQAQLESISADESEEVLTWSPGDKKRNLFLERAMAGRSAELKSSTETLFSAVKIKRHDNALILNASSGLMLYPVMKMNPEGLTVCHVRKNDERDVISHFCSELEELTRPEILVSPKTENVFSMLEEGLKFSLIASRNILSRLKDGENILKEIKKRLETDGIFLLMQALPSQSSRLSDFIDEPQLKKEILKAEEKIYSSSELTCWDEKDLENLVSAYFPSSEYMKKENTEKRKLTEAMLSSWWDKSYSRYLSEDIRESYIRSLSEKLVDYKTITLLVRSNLNKQSKETDDAWLKVLAKTK</sequence>
<evidence type="ECO:0000256" key="1">
    <source>
        <dbReference type="ARBA" id="ARBA00002393"/>
    </source>
</evidence>
<dbReference type="NCBIfam" id="NF009881">
    <property type="entry name" value="PRK13341.1-2"/>
    <property type="match status" value="1"/>
</dbReference>
<dbReference type="Pfam" id="PF00004">
    <property type="entry name" value="AAA"/>
    <property type="match status" value="1"/>
</dbReference>
<evidence type="ECO:0000259" key="7">
    <source>
        <dbReference type="SMART" id="SM00382"/>
    </source>
</evidence>
<dbReference type="Gene3D" id="1.10.8.60">
    <property type="match status" value="1"/>
</dbReference>
<dbReference type="Gene3D" id="3.40.50.300">
    <property type="entry name" value="P-loop containing nucleotide triphosphate hydrolases"/>
    <property type="match status" value="1"/>
</dbReference>
<reference evidence="8" key="1">
    <citation type="journal article" date="2021" name="PeerJ">
        <title>Extensive microbial diversity within the chicken gut microbiome revealed by metagenomics and culture.</title>
        <authorList>
            <person name="Gilroy R."/>
            <person name="Ravi A."/>
            <person name="Getino M."/>
            <person name="Pursley I."/>
            <person name="Horton D.L."/>
            <person name="Alikhan N.F."/>
            <person name="Baker D."/>
            <person name="Gharbi K."/>
            <person name="Hall N."/>
            <person name="Watson M."/>
            <person name="Adriaenssens E.M."/>
            <person name="Foster-Nyarko E."/>
            <person name="Jarju S."/>
            <person name="Secka A."/>
            <person name="Antonio M."/>
            <person name="Oren A."/>
            <person name="Chaudhuri R.R."/>
            <person name="La Ragione R."/>
            <person name="Hildebrand F."/>
            <person name="Pallen M.J."/>
        </authorList>
    </citation>
    <scope>NUCLEOTIDE SEQUENCE</scope>
    <source>
        <strain evidence="8">Gambia11-129</strain>
    </source>
</reference>
<evidence type="ECO:0000313" key="9">
    <source>
        <dbReference type="Proteomes" id="UP000823936"/>
    </source>
</evidence>
<protein>
    <recommendedName>
        <fullName evidence="3">Replication-associated recombination protein A</fullName>
    </recommendedName>
</protein>
<dbReference type="FunFam" id="1.20.272.10:FF:000001">
    <property type="entry name" value="Putative AAA family ATPase"/>
    <property type="match status" value="1"/>
</dbReference>
<dbReference type="GO" id="GO:0016887">
    <property type="term" value="F:ATP hydrolysis activity"/>
    <property type="evidence" value="ECO:0007669"/>
    <property type="project" value="InterPro"/>
</dbReference>
<dbReference type="GO" id="GO:0008047">
    <property type="term" value="F:enzyme activator activity"/>
    <property type="evidence" value="ECO:0007669"/>
    <property type="project" value="TreeGrafter"/>
</dbReference>
<dbReference type="InterPro" id="IPR027417">
    <property type="entry name" value="P-loop_NTPase"/>
</dbReference>
<dbReference type="NCBIfam" id="NF009883">
    <property type="entry name" value="PRK13341.1-4"/>
    <property type="match status" value="1"/>
</dbReference>
<dbReference type="GO" id="GO:0006261">
    <property type="term" value="P:DNA-templated DNA replication"/>
    <property type="evidence" value="ECO:0007669"/>
    <property type="project" value="TreeGrafter"/>
</dbReference>
<dbReference type="InterPro" id="IPR021886">
    <property type="entry name" value="MgsA_C"/>
</dbReference>
<feature type="coiled-coil region" evidence="6">
    <location>
        <begin position="80"/>
        <end position="107"/>
    </location>
</feature>
<gene>
    <name evidence="8" type="ORF">IAB12_04470</name>
</gene>
<dbReference type="InterPro" id="IPR032423">
    <property type="entry name" value="AAA_assoc_2"/>
</dbReference>
<feature type="domain" description="AAA+ ATPase" evidence="7">
    <location>
        <begin position="48"/>
        <end position="165"/>
    </location>
</feature>
<dbReference type="FunFam" id="3.40.50.300:FF:000345">
    <property type="entry name" value="AAA family ATPase"/>
    <property type="match status" value="1"/>
</dbReference>
<dbReference type="PANTHER" id="PTHR13779">
    <property type="entry name" value="WERNER HELICASE-INTERACTING PROTEIN 1 FAMILY MEMBER"/>
    <property type="match status" value="1"/>
</dbReference>
<dbReference type="InterPro" id="IPR003593">
    <property type="entry name" value="AAA+_ATPase"/>
</dbReference>